<dbReference type="SFLD" id="SFLDG01129">
    <property type="entry name" value="C1.5:_HAD__Beta-PGM__Phosphata"/>
    <property type="match status" value="1"/>
</dbReference>
<accession>A0ABQ3Q7T8</accession>
<dbReference type="EMBL" id="BNDX01000013">
    <property type="protein sequence ID" value="GHI33338.1"/>
    <property type="molecule type" value="Genomic_DNA"/>
</dbReference>
<keyword evidence="2" id="KW-1185">Reference proteome</keyword>
<dbReference type="RefSeq" id="WP_190078616.1">
    <property type="nucleotide sequence ID" value="NZ_BMTC01000049.1"/>
</dbReference>
<evidence type="ECO:0000313" key="2">
    <source>
        <dbReference type="Proteomes" id="UP001052655"/>
    </source>
</evidence>
<comment type="caution">
    <text evidence="1">The sequence shown here is derived from an EMBL/GenBank/DDBJ whole genome shotgun (WGS) entry which is preliminary data.</text>
</comment>
<dbReference type="SUPFAM" id="SSF56784">
    <property type="entry name" value="HAD-like"/>
    <property type="match status" value="1"/>
</dbReference>
<dbReference type="InterPro" id="IPR023214">
    <property type="entry name" value="HAD_sf"/>
</dbReference>
<sequence>MDHSTWPGSDRGAAVIFDIDGTLLRPGAFLQRVHMESMATAIERVSGAPAEFRYEGGDLFVNGHDLAGCTDAGTIDLVLRGAGVPAAESPGLRAAVVAAMCDLVTTATEGLDSAHELLPGAADLVAGLRRHGVIVGLSTGNARTVASCKMRATGLSGLAALGGFGDAQDARSDVVRGAVGAVRAEAGARGQVLGGTGIVLIGDTTSDVGAALAAGVRCVGVATGASRAHELERAGADLVVPTLEGLRVSDLVELVHAGEAGYLDGAAPSTPRG</sequence>
<organism evidence="1 2">
    <name type="scientific">Streptomyces daghestanicus</name>
    <dbReference type="NCBI Taxonomy" id="66885"/>
    <lineage>
        <taxon>Bacteria</taxon>
        <taxon>Bacillati</taxon>
        <taxon>Actinomycetota</taxon>
        <taxon>Actinomycetes</taxon>
        <taxon>Kitasatosporales</taxon>
        <taxon>Streptomycetaceae</taxon>
        <taxon>Streptomyces</taxon>
    </lineage>
</organism>
<dbReference type="Gene3D" id="3.40.50.1000">
    <property type="entry name" value="HAD superfamily/HAD-like"/>
    <property type="match status" value="1"/>
</dbReference>
<dbReference type="InterPro" id="IPR036412">
    <property type="entry name" value="HAD-like_sf"/>
</dbReference>
<dbReference type="Pfam" id="PF13242">
    <property type="entry name" value="Hydrolase_like"/>
    <property type="match status" value="1"/>
</dbReference>
<gene>
    <name evidence="1" type="ORF">Sdagh_50680</name>
</gene>
<proteinExistence type="predicted"/>
<dbReference type="Proteomes" id="UP001052655">
    <property type="component" value="Unassembled WGS sequence"/>
</dbReference>
<dbReference type="PANTHER" id="PTHR43434:SF1">
    <property type="entry name" value="PHOSPHOGLYCOLATE PHOSPHATASE"/>
    <property type="match status" value="1"/>
</dbReference>
<reference evidence="1" key="1">
    <citation type="submission" date="2024-05" db="EMBL/GenBank/DDBJ databases">
        <title>Whole genome shotgun sequence of Streptomyces daghestanicus NBRC 12762.</title>
        <authorList>
            <person name="Komaki H."/>
            <person name="Tamura T."/>
        </authorList>
    </citation>
    <scope>NUCLEOTIDE SEQUENCE</scope>
    <source>
        <strain evidence="1">NBRC 12762</strain>
    </source>
</reference>
<dbReference type="SFLD" id="SFLDS00003">
    <property type="entry name" value="Haloacid_Dehalogenase"/>
    <property type="match status" value="1"/>
</dbReference>
<protein>
    <submittedName>
        <fullName evidence="1">Haloacid dehalogenase</fullName>
    </submittedName>
</protein>
<dbReference type="Gene3D" id="1.10.150.240">
    <property type="entry name" value="Putative phosphatase, domain 2"/>
    <property type="match status" value="1"/>
</dbReference>
<dbReference type="PANTHER" id="PTHR43434">
    <property type="entry name" value="PHOSPHOGLYCOLATE PHOSPHATASE"/>
    <property type="match status" value="1"/>
</dbReference>
<dbReference type="InterPro" id="IPR023198">
    <property type="entry name" value="PGP-like_dom2"/>
</dbReference>
<evidence type="ECO:0000313" key="1">
    <source>
        <dbReference type="EMBL" id="GHI33338.1"/>
    </source>
</evidence>
<name>A0ABQ3Q7T8_9ACTN</name>
<dbReference type="InterPro" id="IPR050155">
    <property type="entry name" value="HAD-like_hydrolase_sf"/>
</dbReference>